<name>A0A3P3XS83_9SPIR</name>
<dbReference type="AlphaFoldDB" id="A0A3P3XS83"/>
<evidence type="ECO:0000313" key="1">
    <source>
        <dbReference type="EMBL" id="SLM19162.1"/>
    </source>
</evidence>
<protein>
    <submittedName>
        <fullName evidence="1">Putative GCN5-related N-acetyltransferase</fullName>
    </submittedName>
</protein>
<gene>
    <name evidence="1" type="ORF">SPIRO4BDMA_50677</name>
</gene>
<sequence>MFSSFNFKEYESVMSNNGAFKGVEVVLMIEILKDWQQAPGQPYTLLELRDGKTLVAFAIIHQVSGRNFTFDIRFIVLDRDYRSSTAIQHLFEMIDEELLKKIPFAVIRIEISSVKKESLGENALENASYCQIGHIAAYYGENDDFFFYIKAIFRNPPDFIKISKPFEDALSSAAPLEEIHTQEENG</sequence>
<accession>A0A3P3XS83</accession>
<keyword evidence="1" id="KW-0808">Transferase</keyword>
<dbReference type="Gene3D" id="3.40.630.30">
    <property type="match status" value="1"/>
</dbReference>
<dbReference type="GO" id="GO:0016740">
    <property type="term" value="F:transferase activity"/>
    <property type="evidence" value="ECO:0007669"/>
    <property type="project" value="UniProtKB-KW"/>
</dbReference>
<reference evidence="1" key="1">
    <citation type="submission" date="2017-02" db="EMBL/GenBank/DDBJ databases">
        <authorList>
            <person name="Regsiter A."/>
            <person name="William W."/>
        </authorList>
    </citation>
    <scope>NUCLEOTIDE SEQUENCE</scope>
    <source>
        <strain evidence="1">BdmA 4</strain>
    </source>
</reference>
<organism evidence="1">
    <name type="scientific">uncultured spirochete</name>
    <dbReference type="NCBI Taxonomy" id="156406"/>
    <lineage>
        <taxon>Bacteria</taxon>
        <taxon>Pseudomonadati</taxon>
        <taxon>Spirochaetota</taxon>
        <taxon>Spirochaetia</taxon>
        <taxon>Spirochaetales</taxon>
        <taxon>environmental samples</taxon>
    </lineage>
</organism>
<proteinExistence type="predicted"/>
<dbReference type="EMBL" id="FWDO01000005">
    <property type="protein sequence ID" value="SLM19162.1"/>
    <property type="molecule type" value="Genomic_DNA"/>
</dbReference>